<dbReference type="EMBL" id="JAKVQD010000350">
    <property type="protein sequence ID" value="MCH4554428.1"/>
    <property type="molecule type" value="Genomic_DNA"/>
</dbReference>
<accession>A0ABS9RNC2</accession>
<evidence type="ECO:0000313" key="1">
    <source>
        <dbReference type="EMBL" id="MCH4554428.1"/>
    </source>
</evidence>
<feature type="non-terminal residue" evidence="1">
    <location>
        <position position="80"/>
    </location>
</feature>
<protein>
    <submittedName>
        <fullName evidence="1">Uncharacterized protein</fullName>
    </submittedName>
</protein>
<feature type="non-terminal residue" evidence="1">
    <location>
        <position position="1"/>
    </location>
</feature>
<proteinExistence type="predicted"/>
<gene>
    <name evidence="1" type="ORF">MKW35_17540</name>
</gene>
<dbReference type="RefSeq" id="WP_240575887.1">
    <property type="nucleotide sequence ID" value="NZ_JAKVQD010000350.1"/>
</dbReference>
<name>A0ABS9RNC2_9FLAO</name>
<dbReference type="Proteomes" id="UP001156141">
    <property type="component" value="Unassembled WGS sequence"/>
</dbReference>
<sequence>TTTYRMSGWQLMGITPPGASGETVTFGYANNRVASVTKGGGTWTYTSNDPGDGTRVVRATDPANATTTYTFSLASQQMTA</sequence>
<reference evidence="1" key="1">
    <citation type="submission" date="2022-02" db="EMBL/GenBank/DDBJ databases">
        <title>Aestuariibaculum sp., a marine bacterium isolated from sediment in Guangxi.</title>
        <authorList>
            <person name="Ying J."/>
        </authorList>
    </citation>
    <scope>NUCLEOTIDE SEQUENCE</scope>
    <source>
        <strain evidence="1">L182</strain>
    </source>
</reference>
<keyword evidence="2" id="KW-1185">Reference proteome</keyword>
<evidence type="ECO:0000313" key="2">
    <source>
        <dbReference type="Proteomes" id="UP001156141"/>
    </source>
</evidence>
<organism evidence="1 2">
    <name type="scientific">Aestuariibaculum lutulentum</name>
    <dbReference type="NCBI Taxonomy" id="2920935"/>
    <lineage>
        <taxon>Bacteria</taxon>
        <taxon>Pseudomonadati</taxon>
        <taxon>Bacteroidota</taxon>
        <taxon>Flavobacteriia</taxon>
        <taxon>Flavobacteriales</taxon>
        <taxon>Flavobacteriaceae</taxon>
    </lineage>
</organism>
<comment type="caution">
    <text evidence="1">The sequence shown here is derived from an EMBL/GenBank/DDBJ whole genome shotgun (WGS) entry which is preliminary data.</text>
</comment>